<dbReference type="InterPro" id="IPR028973">
    <property type="entry name" value="PhnB-like"/>
</dbReference>
<dbReference type="Proteomes" id="UP000077667">
    <property type="component" value="Chromosome"/>
</dbReference>
<dbReference type="Pfam" id="PF00903">
    <property type="entry name" value="Glyoxalase"/>
    <property type="match status" value="1"/>
</dbReference>
<organism evidence="2 3">
    <name type="scientific">Niabella ginsenosidivorans</name>
    <dbReference type="NCBI Taxonomy" id="1176587"/>
    <lineage>
        <taxon>Bacteria</taxon>
        <taxon>Pseudomonadati</taxon>
        <taxon>Bacteroidota</taxon>
        <taxon>Chitinophagia</taxon>
        <taxon>Chitinophagales</taxon>
        <taxon>Chitinophagaceae</taxon>
        <taxon>Niabella</taxon>
    </lineage>
</organism>
<dbReference type="OrthoDB" id="9795306at2"/>
<proteinExistence type="predicted"/>
<evidence type="ECO:0000259" key="1">
    <source>
        <dbReference type="Pfam" id="PF00903"/>
    </source>
</evidence>
<keyword evidence="3" id="KW-1185">Reference proteome</keyword>
<name>A0A1A9I3V4_9BACT</name>
<dbReference type="PANTHER" id="PTHR33990">
    <property type="entry name" value="PROTEIN YJDN-RELATED"/>
    <property type="match status" value="1"/>
</dbReference>
<evidence type="ECO:0000313" key="2">
    <source>
        <dbReference type="EMBL" id="ANH82357.1"/>
    </source>
</evidence>
<dbReference type="PANTHER" id="PTHR33990:SF1">
    <property type="entry name" value="PROTEIN YJDN"/>
    <property type="match status" value="1"/>
</dbReference>
<dbReference type="STRING" id="1176587.A8C56_16545"/>
<dbReference type="KEGG" id="nia:A8C56_16545"/>
<protein>
    <recommendedName>
        <fullName evidence="1">Glyoxalase/fosfomycin resistance/dioxygenase domain-containing protein</fullName>
    </recommendedName>
</protein>
<dbReference type="Gene3D" id="3.10.180.10">
    <property type="entry name" value="2,3-Dihydroxybiphenyl 1,2-Dioxygenase, domain 1"/>
    <property type="match status" value="1"/>
</dbReference>
<accession>A0A1A9I3V4</accession>
<dbReference type="InterPro" id="IPR004360">
    <property type="entry name" value="Glyas_Fos-R_dOase_dom"/>
</dbReference>
<dbReference type="RefSeq" id="WP_067758412.1">
    <property type="nucleotide sequence ID" value="NZ_CP015772.1"/>
</dbReference>
<dbReference type="SUPFAM" id="SSF54593">
    <property type="entry name" value="Glyoxalase/Bleomycin resistance protein/Dihydroxybiphenyl dioxygenase"/>
    <property type="match status" value="1"/>
</dbReference>
<dbReference type="InterPro" id="IPR029068">
    <property type="entry name" value="Glyas_Bleomycin-R_OHBP_Dase"/>
</dbReference>
<evidence type="ECO:0000313" key="3">
    <source>
        <dbReference type="Proteomes" id="UP000077667"/>
    </source>
</evidence>
<feature type="domain" description="Glyoxalase/fosfomycin resistance/dioxygenase" evidence="1">
    <location>
        <begin position="10"/>
        <end position="133"/>
    </location>
</feature>
<reference evidence="2 3" key="1">
    <citation type="submission" date="2016-05" db="EMBL/GenBank/DDBJ databases">
        <title>Niabella ginsenosidivorans BS26 whole genome sequencing.</title>
        <authorList>
            <person name="Im W.T."/>
            <person name="Siddiqi M.Z."/>
        </authorList>
    </citation>
    <scope>NUCLEOTIDE SEQUENCE [LARGE SCALE GENOMIC DNA]</scope>
    <source>
        <strain evidence="2 3">BS26</strain>
    </source>
</reference>
<dbReference type="EMBL" id="CP015772">
    <property type="protein sequence ID" value="ANH82357.1"/>
    <property type="molecule type" value="Genomic_DNA"/>
</dbReference>
<sequence length="140" mass="15067">MQVITPYLNFNGNAAEALDFYAAALGGQVVHKQTFGEAQADFPSPDAHKDKIMHALFSAGELNFMVSDCAPGAEPVTSGTNISLALNFTDEASITQTFEALAAGGTITMPLQDTFWGAKFGMVTDRFGISWMFNYDKPKS</sequence>
<dbReference type="CDD" id="cd06588">
    <property type="entry name" value="PhnB_like"/>
    <property type="match status" value="1"/>
</dbReference>
<gene>
    <name evidence="2" type="ORF">A8C56_16545</name>
</gene>
<dbReference type="AlphaFoldDB" id="A0A1A9I3V4"/>